<dbReference type="AlphaFoldDB" id="A0A9R1VNN7"/>
<feature type="domain" description="Retrovirus-related Pol polyprotein from transposon TNT 1-94-like beta-barrel" evidence="2">
    <location>
        <begin position="177"/>
        <end position="250"/>
    </location>
</feature>
<dbReference type="Pfam" id="PF14223">
    <property type="entry name" value="Retrotran_gag_2"/>
    <property type="match status" value="1"/>
</dbReference>
<dbReference type="EMBL" id="NBSK02000005">
    <property type="protein sequence ID" value="KAJ0208155.1"/>
    <property type="molecule type" value="Genomic_DNA"/>
</dbReference>
<dbReference type="InterPro" id="IPR054722">
    <property type="entry name" value="PolX-like_BBD"/>
</dbReference>
<keyword evidence="4" id="KW-1185">Reference proteome</keyword>
<dbReference type="Pfam" id="PF22936">
    <property type="entry name" value="Pol_BBD"/>
    <property type="match status" value="1"/>
</dbReference>
<feature type="region of interest" description="Disordered" evidence="1">
    <location>
        <begin position="96"/>
        <end position="150"/>
    </location>
</feature>
<dbReference type="PANTHER" id="PTHR47592">
    <property type="entry name" value="PBF68 PROTEIN"/>
    <property type="match status" value="1"/>
</dbReference>
<dbReference type="Proteomes" id="UP000235145">
    <property type="component" value="Unassembled WGS sequence"/>
</dbReference>
<protein>
    <recommendedName>
        <fullName evidence="2">Retrovirus-related Pol polyprotein from transposon TNT 1-94-like beta-barrel domain-containing protein</fullName>
    </recommendedName>
</protein>
<evidence type="ECO:0000313" key="4">
    <source>
        <dbReference type="Proteomes" id="UP000235145"/>
    </source>
</evidence>
<evidence type="ECO:0000259" key="2">
    <source>
        <dbReference type="Pfam" id="PF22936"/>
    </source>
</evidence>
<comment type="caution">
    <text evidence="3">The sequence shown here is derived from an EMBL/GenBank/DDBJ whole genome shotgun (WGS) entry which is preliminary data.</text>
</comment>
<gene>
    <name evidence="3" type="ORF">LSAT_V11C500256600</name>
</gene>
<evidence type="ECO:0000256" key="1">
    <source>
        <dbReference type="SAM" id="MobiDB-lite"/>
    </source>
</evidence>
<proteinExistence type="predicted"/>
<reference evidence="3 4" key="1">
    <citation type="journal article" date="2017" name="Nat. Commun.">
        <title>Genome assembly with in vitro proximity ligation data and whole-genome triplication in lettuce.</title>
        <authorList>
            <person name="Reyes-Chin-Wo S."/>
            <person name="Wang Z."/>
            <person name="Yang X."/>
            <person name="Kozik A."/>
            <person name="Arikit S."/>
            <person name="Song C."/>
            <person name="Xia L."/>
            <person name="Froenicke L."/>
            <person name="Lavelle D.O."/>
            <person name="Truco M.J."/>
            <person name="Xia R."/>
            <person name="Zhu S."/>
            <person name="Xu C."/>
            <person name="Xu H."/>
            <person name="Xu X."/>
            <person name="Cox K."/>
            <person name="Korf I."/>
            <person name="Meyers B.C."/>
            <person name="Michelmore R.W."/>
        </authorList>
    </citation>
    <scope>NUCLEOTIDE SEQUENCE [LARGE SCALE GENOMIC DNA]</scope>
    <source>
        <strain evidence="4">cv. Salinas</strain>
        <tissue evidence="3">Seedlings</tissue>
    </source>
</reference>
<accession>A0A9R1VNN7</accession>
<dbReference type="PANTHER" id="PTHR47592:SF27">
    <property type="entry name" value="OS08G0421700 PROTEIN"/>
    <property type="match status" value="1"/>
</dbReference>
<evidence type="ECO:0000313" key="3">
    <source>
        <dbReference type="EMBL" id="KAJ0208155.1"/>
    </source>
</evidence>
<organism evidence="3 4">
    <name type="scientific">Lactuca sativa</name>
    <name type="common">Garden lettuce</name>
    <dbReference type="NCBI Taxonomy" id="4236"/>
    <lineage>
        <taxon>Eukaryota</taxon>
        <taxon>Viridiplantae</taxon>
        <taxon>Streptophyta</taxon>
        <taxon>Embryophyta</taxon>
        <taxon>Tracheophyta</taxon>
        <taxon>Spermatophyta</taxon>
        <taxon>Magnoliopsida</taxon>
        <taxon>eudicotyledons</taxon>
        <taxon>Gunneridae</taxon>
        <taxon>Pentapetalae</taxon>
        <taxon>asterids</taxon>
        <taxon>campanulids</taxon>
        <taxon>Asterales</taxon>
        <taxon>Asteraceae</taxon>
        <taxon>Cichorioideae</taxon>
        <taxon>Cichorieae</taxon>
        <taxon>Lactucinae</taxon>
        <taxon>Lactuca</taxon>
    </lineage>
</organism>
<name>A0A9R1VNN7_LACSA</name>
<feature type="compositionally biased region" description="Basic and acidic residues" evidence="1">
    <location>
        <begin position="119"/>
        <end position="150"/>
    </location>
</feature>
<sequence>MVLSKKFVVAGFLDYKMVDGKTLMSQVHELQVLLHDIHGEGMGLNEPFSVASMIKKLPPSWVNFKNYLKHKRKEMSIEDLIIRLQVEEDNKIAHKSSYTPTSEKANVVEHGQTSGKNKSGKDKLHKEGKGNCHYCDQRGHRAENSKLPKKAKEANVVEKITKHVSGIDLAASNSREWWIDTGATRHVCSNREWFRNFKVVDNGDKLFMGNSATSGIQGVGKIVLKMTSGRELTLNDVLYVPEIRKNLVSGWLLN</sequence>